<feature type="compositionally biased region" description="Polar residues" evidence="1">
    <location>
        <begin position="242"/>
        <end position="253"/>
    </location>
</feature>
<accession>A0A8S1L9S3</accession>
<feature type="region of interest" description="Disordered" evidence="1">
    <location>
        <begin position="236"/>
        <end position="268"/>
    </location>
</feature>
<feature type="compositionally biased region" description="Basic and acidic residues" evidence="1">
    <location>
        <begin position="254"/>
        <end position="267"/>
    </location>
</feature>
<dbReference type="EMBL" id="CAJJDM010000028">
    <property type="protein sequence ID" value="CAD8059644.1"/>
    <property type="molecule type" value="Genomic_DNA"/>
</dbReference>
<feature type="region of interest" description="Disordered" evidence="1">
    <location>
        <begin position="203"/>
        <end position="224"/>
    </location>
</feature>
<proteinExistence type="predicted"/>
<comment type="caution">
    <text evidence="2">The sequence shown here is derived from an EMBL/GenBank/DDBJ whole genome shotgun (WGS) entry which is preliminary data.</text>
</comment>
<organism evidence="2 3">
    <name type="scientific">Paramecium primaurelia</name>
    <dbReference type="NCBI Taxonomy" id="5886"/>
    <lineage>
        <taxon>Eukaryota</taxon>
        <taxon>Sar</taxon>
        <taxon>Alveolata</taxon>
        <taxon>Ciliophora</taxon>
        <taxon>Intramacronucleata</taxon>
        <taxon>Oligohymenophorea</taxon>
        <taxon>Peniculida</taxon>
        <taxon>Parameciidae</taxon>
        <taxon>Paramecium</taxon>
    </lineage>
</organism>
<evidence type="ECO:0000313" key="2">
    <source>
        <dbReference type="EMBL" id="CAD8059644.1"/>
    </source>
</evidence>
<evidence type="ECO:0000256" key="1">
    <source>
        <dbReference type="SAM" id="MobiDB-lite"/>
    </source>
</evidence>
<feature type="compositionally biased region" description="Polar residues" evidence="1">
    <location>
        <begin position="203"/>
        <end position="217"/>
    </location>
</feature>
<sequence>MNQQSFVQVNLEHDQIKKRVNSLKFQLKDMDQKNYIIQNKLKDLRQLSPNVKKSPIAQLQEQLGLDRKLIIEQFKPIIEKEGIYVRNERLKTESYLQNSRNEEIQQKKIKVKQIEDQDSQVVKRKAEYHEKKINEVRQRQLQEMEMNKLIVHKKMVEINNFKKYEQQLLGEITLAKQKEQSLNSRFCKFVLNSDNSIILPTIQKTNSRMSQKSNSKQRPILGSHSVKRSEQFLDRFQRSDTKNNNNNSFIDQEQNQRLKSEQRKEDQNELNIGCQTSFIMTDKNQQSVQYSQNFDSYCSNNQDESFENMLKNKQKQKCKK</sequence>
<keyword evidence="3" id="KW-1185">Reference proteome</keyword>
<dbReference type="AlphaFoldDB" id="A0A8S1L9S3"/>
<protein>
    <submittedName>
        <fullName evidence="2">Uncharacterized protein</fullName>
    </submittedName>
</protein>
<dbReference type="OMA" id="NEFNIGC"/>
<name>A0A8S1L9S3_PARPR</name>
<reference evidence="2" key="1">
    <citation type="submission" date="2021-01" db="EMBL/GenBank/DDBJ databases">
        <authorList>
            <consortium name="Genoscope - CEA"/>
            <person name="William W."/>
        </authorList>
    </citation>
    <scope>NUCLEOTIDE SEQUENCE</scope>
</reference>
<dbReference type="Proteomes" id="UP000688137">
    <property type="component" value="Unassembled WGS sequence"/>
</dbReference>
<gene>
    <name evidence="2" type="ORF">PPRIM_AZ9-3.1.T0290094</name>
</gene>
<evidence type="ECO:0000313" key="3">
    <source>
        <dbReference type="Proteomes" id="UP000688137"/>
    </source>
</evidence>